<comment type="subcellular location">
    <subcellularLocation>
        <location evidence="1">Membrane</location>
        <topology evidence="1">Multi-pass membrane protein</topology>
    </subcellularLocation>
</comment>
<dbReference type="SUPFAM" id="SSF103473">
    <property type="entry name" value="MFS general substrate transporter"/>
    <property type="match status" value="1"/>
</dbReference>
<dbReference type="GeneTree" id="ENSGT00940000154607"/>
<dbReference type="Ensembl" id="ENST00000649621.1">
    <property type="protein sequence ID" value="ENSP00000497644.1"/>
    <property type="gene ID" value="ENSG00000172940.13"/>
</dbReference>
<dbReference type="AlphaFoldDB" id="A0A3B3ITC0"/>
<feature type="region of interest" description="Disordered" evidence="2">
    <location>
        <begin position="88"/>
        <end position="130"/>
    </location>
</feature>
<dbReference type="GO" id="GO:0016020">
    <property type="term" value="C:membrane"/>
    <property type="evidence" value="ECO:0007669"/>
    <property type="project" value="UniProtKB-SubCell"/>
</dbReference>
<feature type="transmembrane region" description="Helical" evidence="3">
    <location>
        <begin position="58"/>
        <end position="78"/>
    </location>
</feature>
<dbReference type="Proteomes" id="UP000005640">
    <property type="component" value="Chromosome 3"/>
</dbReference>
<accession>A0A3B3ITC0</accession>
<dbReference type="OrthoDB" id="5296287at2759"/>
<evidence type="ECO:0000256" key="3">
    <source>
        <dbReference type="SAM" id="Phobius"/>
    </source>
</evidence>
<protein>
    <submittedName>
        <fullName evidence="4">Solute carrier family 22 member 13</fullName>
    </submittedName>
</protein>
<reference evidence="4" key="4">
    <citation type="submission" date="2025-08" db="UniProtKB">
        <authorList>
            <consortium name="Ensembl"/>
        </authorList>
    </citation>
    <scope>IDENTIFICATION</scope>
</reference>
<evidence type="ECO:0007829" key="7">
    <source>
        <dbReference type="ProteomicsDB" id="A0A3B3ITC0"/>
    </source>
</evidence>
<reference evidence="4 5" key="3">
    <citation type="journal article" date="2006" name="Nature">
        <title>The DNA sequence, annotation and analysis of human chromosome 3.</title>
        <authorList>
            <person name="Muzny D.M."/>
            <person name="Scherer S.E."/>
            <person name="Kaul R."/>
            <person name="Wang J."/>
            <person name="Yu J."/>
            <person name="Sudbrak R."/>
            <person name="Buhay C.J."/>
            <person name="Chen R."/>
            <person name="Cree A."/>
            <person name="Ding Y."/>
            <person name="Dugan-Rocha S."/>
            <person name="Gill R."/>
            <person name="Gunaratne P."/>
            <person name="Harris R.A."/>
            <person name="Hawes A.C."/>
            <person name="Hernandez J."/>
            <person name="Hodgson A.V."/>
            <person name="Hume J."/>
            <person name="Jackson A."/>
            <person name="Khan Z.M."/>
            <person name="Kovar-Smith C."/>
            <person name="Lewis L.R."/>
            <person name="Lozado R.J."/>
            <person name="Metzker M.L."/>
            <person name="Milosavljevic A."/>
            <person name="Miner G.R."/>
            <person name="Morgan M.B."/>
            <person name="Nazareth L.V."/>
            <person name="Scott G."/>
            <person name="Sodergren E."/>
            <person name="Song X.Z."/>
            <person name="Steffen D."/>
            <person name="Wei S."/>
            <person name="Wheeler D.A."/>
            <person name="Wright M.W."/>
            <person name="Worley K.C."/>
            <person name="Yuan Y."/>
            <person name="Zhang Z."/>
            <person name="Adams C.Q."/>
            <person name="Ansari-Lari M.A."/>
            <person name="Ayele M."/>
            <person name="Brown M.J."/>
            <person name="Chen G."/>
            <person name="Chen Z."/>
            <person name="Clendenning J."/>
            <person name="Clerc-Blankenburg K.P."/>
            <person name="Chen R."/>
            <person name="Chen Z."/>
            <person name="Davis C."/>
            <person name="Delgado O."/>
            <person name="Dinh H.H."/>
            <person name="Dong W."/>
            <person name="Draper H."/>
            <person name="Ernst S."/>
            <person name="Fu G."/>
            <person name="Gonzalez-Garay M.L."/>
            <person name="Garcia D.K."/>
            <person name="Gillett W."/>
            <person name="Gu J."/>
            <person name="Hao B."/>
            <person name="Haugen E."/>
            <person name="Havlak P."/>
            <person name="He X."/>
            <person name="Hennig S."/>
            <person name="Hu S."/>
            <person name="Huang W."/>
            <person name="Jackson L.R."/>
            <person name="Jacob L.S."/>
            <person name="Kelly S.H."/>
            <person name="Kube M."/>
            <person name="Levy R."/>
            <person name="Li Z."/>
            <person name="Liu B."/>
            <person name="Liu J."/>
            <person name="Liu W."/>
            <person name="Lu J."/>
            <person name="Maheshwari M."/>
            <person name="Nguyen B.V."/>
            <person name="Okwuonu G.O."/>
            <person name="Palmeiri A."/>
            <person name="Pasternak S."/>
            <person name="Perez L.M."/>
            <person name="Phelps K.A."/>
            <person name="Plopper F.J."/>
            <person name="Qiang B."/>
            <person name="Raymond C."/>
            <person name="Rodriguez R."/>
            <person name="Saenphimmachak C."/>
            <person name="Santibanez J."/>
            <person name="Shen H."/>
            <person name="Shen Y."/>
            <person name="Subramanian S."/>
            <person name="Tabor P.E."/>
            <person name="Verduzco D."/>
            <person name="Waldron L."/>
            <person name="Wang J."/>
            <person name="Wang J."/>
            <person name="Wang Q."/>
            <person name="Williams G.A."/>
            <person name="Wong G.K."/>
            <person name="Yao Z."/>
            <person name="Zhang J."/>
            <person name="Zhang X."/>
            <person name="Zhao G."/>
            <person name="Zhou J."/>
            <person name="Zhou Y."/>
            <person name="Nelson D."/>
            <person name="Lehrach H."/>
            <person name="Reinhardt R."/>
            <person name="Naylor S.L."/>
            <person name="Yang H."/>
            <person name="Olson M."/>
            <person name="Weinstock G."/>
            <person name="Gibbs R.A."/>
        </authorList>
    </citation>
    <scope>NUCLEOTIDE SEQUENCE [LARGE SCALE GENOMIC DNA]</scope>
</reference>
<feature type="non-terminal residue" evidence="4">
    <location>
        <position position="1"/>
    </location>
</feature>
<keyword evidence="5" id="KW-1185">Reference proteome</keyword>
<proteinExistence type="evidence at protein level"/>
<feature type="compositionally biased region" description="Polar residues" evidence="2">
    <location>
        <begin position="116"/>
        <end position="130"/>
    </location>
</feature>
<keyword evidence="3" id="KW-0812">Transmembrane</keyword>
<dbReference type="ExpressionAtlas" id="A0A3B3ITC0">
    <property type="expression patterns" value="baseline and differential"/>
</dbReference>
<evidence type="ECO:0000313" key="4">
    <source>
        <dbReference type="Ensembl" id="ENSP00000497644.1"/>
    </source>
</evidence>
<evidence type="ECO:0000256" key="2">
    <source>
        <dbReference type="SAM" id="MobiDB-lite"/>
    </source>
</evidence>
<evidence type="ECO:0007829" key="6">
    <source>
        <dbReference type="PeptideAtlas" id="A0A3B3ITC0"/>
    </source>
</evidence>
<dbReference type="Gene3D" id="1.20.1250.20">
    <property type="entry name" value="MFS general substrate transporter like domains"/>
    <property type="match status" value="1"/>
</dbReference>
<gene>
    <name evidence="4" type="primary">SLC22A13</name>
</gene>
<organism evidence="4 5">
    <name type="scientific">Homo sapiens</name>
    <name type="common">Human</name>
    <dbReference type="NCBI Taxonomy" id="9606"/>
    <lineage>
        <taxon>Eukaryota</taxon>
        <taxon>Metazoa</taxon>
        <taxon>Chordata</taxon>
        <taxon>Craniata</taxon>
        <taxon>Vertebrata</taxon>
        <taxon>Euteleostomi</taxon>
        <taxon>Mammalia</taxon>
        <taxon>Eutheria</taxon>
        <taxon>Euarchontoglires</taxon>
        <taxon>Primates</taxon>
        <taxon>Haplorrhini</taxon>
        <taxon>Catarrhini</taxon>
        <taxon>Hominidae</taxon>
        <taxon>Homo</taxon>
    </lineage>
</organism>
<dbReference type="OpenTargets" id="ENSG00000172940"/>
<dbReference type="Antibodypedia" id="28559">
    <property type="antibodies" value="64 antibodies from 18 providers"/>
</dbReference>
<dbReference type="HGNC" id="HGNC:8494">
    <property type="gene designation" value="SLC22A13"/>
</dbReference>
<reference evidence="4 5" key="2">
    <citation type="journal article" date="2004" name="Nature">
        <title>Finishing the euchromatic sequence of the human genome.</title>
        <authorList>
            <consortium name="International Human Genome Sequencing Consortium"/>
        </authorList>
    </citation>
    <scope>NUCLEOTIDE SEQUENCE [LARGE SCALE GENOMIC DNA]</scope>
</reference>
<dbReference type="SMR" id="A0A3B3ITC0"/>
<reference evidence="4" key="5">
    <citation type="submission" date="2025-09" db="UniProtKB">
        <authorList>
            <consortium name="Ensembl"/>
        </authorList>
    </citation>
    <scope>IDENTIFICATION</scope>
</reference>
<feature type="transmembrane region" description="Helical" evidence="3">
    <location>
        <begin position="31"/>
        <end position="52"/>
    </location>
</feature>
<dbReference type="MassIVE" id="A0A3B3ITC0"/>
<dbReference type="EMBL" id="AP006193">
    <property type="status" value="NOT_ANNOTATED_CDS"/>
    <property type="molecule type" value="Genomic_DNA"/>
</dbReference>
<feature type="compositionally biased region" description="Basic and acidic residues" evidence="2">
    <location>
        <begin position="106"/>
        <end position="115"/>
    </location>
</feature>
<keyword evidence="6 7" id="KW-1267">Proteomics identification</keyword>
<dbReference type="VEuPathDB" id="HostDB:ENSG00000172940"/>
<dbReference type="InterPro" id="IPR036259">
    <property type="entry name" value="MFS_trans_sf"/>
</dbReference>
<evidence type="ECO:0000313" key="5">
    <source>
        <dbReference type="Proteomes" id="UP000005640"/>
    </source>
</evidence>
<sequence>EVWPQVEPVGDLGLGWPDVYHHHLHPSRQTGMGLVGIFSRIGGILTPLVILLGEYHAALPMLIYGSLPIVAGLLCTLLPETHGQGLKDTLQDLELGPHPRSPKSVPSEKETEAKGRTSSPGVAFVSSTYF</sequence>
<evidence type="ECO:0000256" key="1">
    <source>
        <dbReference type="ARBA" id="ARBA00004141"/>
    </source>
</evidence>
<dbReference type="Bgee" id="ENSG00000172940">
    <property type="expression patterns" value="Expressed in adult mammalian kidney and 37 other cell types or tissues"/>
</dbReference>
<reference evidence="4 5" key="1">
    <citation type="journal article" date="2001" name="Nature">
        <title>Initial sequencing and analysis of the human genome.</title>
        <authorList>
            <consortium name="International Human Genome Sequencing Consortium"/>
            <person name="Lander E.S."/>
            <person name="Linton L.M."/>
            <person name="Birren B."/>
            <person name="Nusbaum C."/>
            <person name="Zody M.C."/>
            <person name="Baldwin J."/>
            <person name="Devon K."/>
            <person name="Dewar K."/>
            <person name="Doyle M."/>
            <person name="FitzHugh W."/>
            <person name="Funke R."/>
            <person name="Gage D."/>
            <person name="Harris K."/>
            <person name="Heaford A."/>
            <person name="Howland J."/>
            <person name="Kann L."/>
            <person name="Lehoczky J."/>
            <person name="LeVine R."/>
            <person name="McEwan P."/>
            <person name="McKernan K."/>
            <person name="Meldrim J."/>
            <person name="Mesirov J.P."/>
            <person name="Miranda C."/>
            <person name="Morris W."/>
            <person name="Naylor J."/>
            <person name="Raymond C."/>
            <person name="Rosetti M."/>
            <person name="Santos R."/>
            <person name="Sheridan A."/>
            <person name="Sougnez C."/>
            <person name="Stange-Thomann N."/>
            <person name="Stojanovic N."/>
            <person name="Subramanian A."/>
            <person name="Wyman D."/>
            <person name="Rogers J."/>
            <person name="Sulston J."/>
            <person name="Ainscough R."/>
            <person name="Beck S."/>
            <person name="Bentley D."/>
            <person name="Burton J."/>
            <person name="Clee C."/>
            <person name="Carter N."/>
            <person name="Coulson A."/>
            <person name="Deadman R."/>
            <person name="Deloukas P."/>
            <person name="Dunham A."/>
            <person name="Dunham I."/>
            <person name="Durbin R."/>
            <person name="French L."/>
            <person name="Grafham D."/>
            <person name="Gregory S."/>
            <person name="Hubbard T."/>
            <person name="Humphray S."/>
            <person name="Hunt A."/>
            <person name="Jones M."/>
            <person name="Lloyd C."/>
            <person name="McMurray A."/>
            <person name="Matthews L."/>
            <person name="Mercer S."/>
            <person name="Milne S."/>
            <person name="Mullikin J.C."/>
            <person name="Mungall A."/>
            <person name="Plumb R."/>
            <person name="Ross M."/>
            <person name="Shownkeen R."/>
            <person name="Sims S."/>
            <person name="Waterston R.H."/>
            <person name="Wilson R.K."/>
            <person name="Hillier L.W."/>
            <person name="McPherson J.D."/>
            <person name="Marra M.A."/>
            <person name="Mardis E.R."/>
            <person name="Fulton L.A."/>
            <person name="Chinwalla A.T."/>
            <person name="Pepin K.H."/>
            <person name="Gish W.R."/>
            <person name="Chissoe S.L."/>
            <person name="Wendl M.C."/>
            <person name="Delehaunty K.D."/>
            <person name="Miner T.L."/>
            <person name="Delehaunty A."/>
            <person name="Kramer J.B."/>
            <person name="Cook L.L."/>
            <person name="Fulton R.S."/>
            <person name="Johnson D.L."/>
            <person name="Minx P.J."/>
            <person name="Clifton S.W."/>
            <person name="Hawkins T."/>
            <person name="Branscomb E."/>
            <person name="Predki P."/>
            <person name="Richardson P."/>
            <person name="Wenning S."/>
            <person name="Slezak T."/>
            <person name="Doggett N."/>
            <person name="Cheng J.F."/>
            <person name="Olsen A."/>
            <person name="Lucas S."/>
            <person name="Elkin C."/>
            <person name="Uberbacher E."/>
            <person name="Frazier M."/>
            <person name="Gibbs R.A."/>
            <person name="Muzny D.M."/>
            <person name="Scherer S.E."/>
            <person name="Bouck J.B."/>
            <person name="Sodergren E.J."/>
            <person name="Worley K.C."/>
            <person name="Rives C.M."/>
            <person name="Gorrell J.H."/>
            <person name="Metzker M.L."/>
            <person name="Naylor S.L."/>
            <person name="Kucherlapati R.S."/>
            <person name="Nelson D.L."/>
            <person name="Weinstock G.M."/>
            <person name="Sakaki Y."/>
            <person name="Fujiyama A."/>
            <person name="Hattori M."/>
            <person name="Yada T."/>
            <person name="Toyoda A."/>
            <person name="Itoh T."/>
            <person name="Kawagoe C."/>
            <person name="Watanabe H."/>
            <person name="Totoki Y."/>
            <person name="Taylor T."/>
            <person name="Weissenbach J."/>
            <person name="Heilig R."/>
            <person name="Saurin W."/>
            <person name="Artiguenave F."/>
            <person name="Brottier P."/>
            <person name="Bruls T."/>
            <person name="Pelletier E."/>
            <person name="Robert C."/>
            <person name="Wincker P."/>
            <person name="Smith D.R."/>
            <person name="Doucette-Stamm L."/>
            <person name="Rubenfield M."/>
            <person name="Weinstock K."/>
            <person name="Lee H.M."/>
            <person name="Dubois J."/>
            <person name="Rosenthal A."/>
            <person name="Platzer M."/>
            <person name="Nyakatura G."/>
            <person name="Taudien S."/>
            <person name="Rump A."/>
            <person name="Yang H."/>
            <person name="Yu J."/>
            <person name="Wang J."/>
            <person name="Huang G."/>
            <person name="Gu J."/>
            <person name="Hood L."/>
            <person name="Rowen L."/>
            <person name="Madan A."/>
            <person name="Qin S."/>
            <person name="Davis R.W."/>
            <person name="Federspiel N.A."/>
            <person name="Abola A.P."/>
            <person name="Proctor M.J."/>
            <person name="Myers R.M."/>
            <person name="Schmutz J."/>
            <person name="Dickson M."/>
            <person name="Grimwood J."/>
            <person name="Cox D.R."/>
            <person name="Olson M.V."/>
            <person name="Kaul R."/>
            <person name="Raymond C."/>
            <person name="Shimizu N."/>
            <person name="Kawasaki K."/>
            <person name="Minoshima S."/>
            <person name="Evans G.A."/>
            <person name="Athanasiou M."/>
            <person name="Schultz R."/>
            <person name="Roe B.A."/>
            <person name="Chen F."/>
            <person name="Pan H."/>
            <person name="Ramser J."/>
            <person name="Lehrach H."/>
            <person name="Reinhardt R."/>
            <person name="McCombie W.R."/>
            <person name="de la Bastide M."/>
            <person name="Dedhia N."/>
            <person name="Blocker H."/>
            <person name="Hornischer K."/>
            <person name="Nordsiek G."/>
            <person name="Agarwala R."/>
            <person name="Aravind L."/>
            <person name="Bailey J.A."/>
            <person name="Bateman A."/>
            <person name="Batzoglou S."/>
            <person name="Birney E."/>
            <person name="Bork P."/>
            <person name="Brown D.G."/>
            <person name="Burge C.B."/>
            <person name="Cerutti L."/>
            <person name="Chen H.C."/>
            <person name="Church D."/>
            <person name="Clamp M."/>
            <person name="Copley R.R."/>
            <person name="Doerks T."/>
            <person name="Eddy S.R."/>
            <person name="Eichler E.E."/>
            <person name="Furey T.S."/>
            <person name="Galagan J."/>
            <person name="Gilbert J.G."/>
            <person name="Harmon C."/>
            <person name="Hayashizaki Y."/>
            <person name="Haussler D."/>
            <person name="Hermjakob H."/>
            <person name="Hokamp K."/>
            <person name="Jang W."/>
            <person name="Johnson L.S."/>
            <person name="Jones T.A."/>
            <person name="Kasif S."/>
            <person name="Kaspryzk A."/>
            <person name="Kennedy S."/>
            <person name="Kent W.J."/>
            <person name="Kitts P."/>
            <person name="Koonin E.V."/>
            <person name="Korf I."/>
            <person name="Kulp D."/>
            <person name="Lancet D."/>
            <person name="Lowe T.M."/>
            <person name="McLysaght A."/>
            <person name="Mikkelsen T."/>
            <person name="Moran J.V."/>
            <person name="Mulder N."/>
            <person name="Pollara V.J."/>
            <person name="Ponting C.P."/>
            <person name="Schuler G."/>
            <person name="Schultz J."/>
            <person name="Slater G."/>
            <person name="Smit A.F."/>
            <person name="Stupka E."/>
            <person name="Szustakowski J."/>
            <person name="Thierry-Mieg D."/>
            <person name="Thierry-Mieg J."/>
            <person name="Wagner L."/>
            <person name="Wallis J."/>
            <person name="Wheeler R."/>
            <person name="Williams A."/>
            <person name="Wolf Y.I."/>
            <person name="Wolfe K.H."/>
            <person name="Yang S.P."/>
            <person name="Yeh R.F."/>
            <person name="Collins F."/>
            <person name="Guyer M.S."/>
            <person name="Peterson J."/>
            <person name="Felsenfeld A."/>
            <person name="Wetterstrand K.A."/>
            <person name="Patrinos A."/>
            <person name="Morgan M.J."/>
            <person name="de Jong P."/>
            <person name="Catanese J.J."/>
            <person name="Osoegawa K."/>
            <person name="Shizuya H."/>
            <person name="Choi S."/>
            <person name="Chen Y.J."/>
        </authorList>
    </citation>
    <scope>NUCLEOTIDE SEQUENCE [LARGE SCALE GENOMIC DNA]</scope>
</reference>
<name>A0A3B3ITC0_HUMAN</name>
<keyword evidence="3" id="KW-0472">Membrane</keyword>
<keyword evidence="3" id="KW-1133">Transmembrane helix</keyword>